<feature type="region of interest" description="Disordered" evidence="4">
    <location>
        <begin position="1"/>
        <end position="24"/>
    </location>
</feature>
<evidence type="ECO:0000259" key="5">
    <source>
        <dbReference type="PROSITE" id="PS50949"/>
    </source>
</evidence>
<dbReference type="Gene3D" id="1.10.10.10">
    <property type="entry name" value="Winged helix-like DNA-binding domain superfamily/Winged helix DNA-binding domain"/>
    <property type="match status" value="1"/>
</dbReference>
<accession>A0A4Z0NGC3</accession>
<sequence>MAERRQTETLGPKAWGPNAAGRLKPDAARTLSDDAIRGLHEDIVAGRFQPGEKLKPEDLKTRYAVGTSPIREALLRLSAEGLVLSEGQRGFRVPPTSEAELDDIADVRCTLSDMALRRAVARGDDEWEARIVAAFHRLQVLVQPMIEDPDTHRDQWEQRNRDFHAALEEGCGSPWLLHFSNIAYSQSERYRRRFVHYPVLLPKAQEEHAAIMEAALARDAETACRHLLAHIMDGVEIVRAAMRQSLPEREKARASR</sequence>
<keyword evidence="7" id="KW-1185">Reference proteome</keyword>
<dbReference type="Pfam" id="PF00392">
    <property type="entry name" value="GntR"/>
    <property type="match status" value="1"/>
</dbReference>
<dbReference type="InterPro" id="IPR008920">
    <property type="entry name" value="TF_FadR/GntR_C"/>
</dbReference>
<keyword evidence="2" id="KW-0238">DNA-binding</keyword>
<dbReference type="OrthoDB" id="8680240at2"/>
<keyword evidence="3" id="KW-0804">Transcription</keyword>
<evidence type="ECO:0000256" key="2">
    <source>
        <dbReference type="ARBA" id="ARBA00023125"/>
    </source>
</evidence>
<dbReference type="RefSeq" id="WP_135418817.1">
    <property type="nucleotide sequence ID" value="NZ_SRLB01000031.1"/>
</dbReference>
<dbReference type="Pfam" id="PF07729">
    <property type="entry name" value="FCD"/>
    <property type="match status" value="1"/>
</dbReference>
<gene>
    <name evidence="6" type="ORF">EU555_28785</name>
</gene>
<dbReference type="Proteomes" id="UP000297535">
    <property type="component" value="Unassembled WGS sequence"/>
</dbReference>
<dbReference type="InterPro" id="IPR036390">
    <property type="entry name" value="WH_DNA-bd_sf"/>
</dbReference>
<dbReference type="SMART" id="SM00345">
    <property type="entry name" value="HTH_GNTR"/>
    <property type="match status" value="1"/>
</dbReference>
<dbReference type="Gene3D" id="1.20.120.530">
    <property type="entry name" value="GntR ligand-binding domain-like"/>
    <property type="match status" value="1"/>
</dbReference>
<name>A0A4Z0NGC3_9HYPH</name>
<dbReference type="InterPro" id="IPR036388">
    <property type="entry name" value="WH-like_DNA-bd_sf"/>
</dbReference>
<dbReference type="GO" id="GO:0003677">
    <property type="term" value="F:DNA binding"/>
    <property type="evidence" value="ECO:0007669"/>
    <property type="project" value="UniProtKB-KW"/>
</dbReference>
<evidence type="ECO:0000256" key="1">
    <source>
        <dbReference type="ARBA" id="ARBA00023015"/>
    </source>
</evidence>
<dbReference type="InterPro" id="IPR011711">
    <property type="entry name" value="GntR_C"/>
</dbReference>
<protein>
    <submittedName>
        <fullName evidence="6">FCD domain-containing protein</fullName>
    </submittedName>
</protein>
<dbReference type="EMBL" id="SRLB01000031">
    <property type="protein sequence ID" value="TGD95260.1"/>
    <property type="molecule type" value="Genomic_DNA"/>
</dbReference>
<evidence type="ECO:0000313" key="6">
    <source>
        <dbReference type="EMBL" id="TGD95260.1"/>
    </source>
</evidence>
<dbReference type="PROSITE" id="PS50949">
    <property type="entry name" value="HTH_GNTR"/>
    <property type="match status" value="1"/>
</dbReference>
<dbReference type="GO" id="GO:0003700">
    <property type="term" value="F:DNA-binding transcription factor activity"/>
    <property type="evidence" value="ECO:0007669"/>
    <property type="project" value="InterPro"/>
</dbReference>
<evidence type="ECO:0000313" key="7">
    <source>
        <dbReference type="Proteomes" id="UP000297535"/>
    </source>
</evidence>
<dbReference type="SUPFAM" id="SSF46785">
    <property type="entry name" value="Winged helix' DNA-binding domain"/>
    <property type="match status" value="1"/>
</dbReference>
<reference evidence="6 7" key="1">
    <citation type="submission" date="2019-04" db="EMBL/GenBank/DDBJ databases">
        <authorList>
            <person name="Feng G."/>
            <person name="Zhu H."/>
        </authorList>
    </citation>
    <scope>NUCLEOTIDE SEQUENCE [LARGE SCALE GENOMIC DNA]</scope>
    <source>
        <strain evidence="6 7">6HR-1</strain>
    </source>
</reference>
<dbReference type="PANTHER" id="PTHR43537:SF20">
    <property type="entry name" value="HTH-TYPE TRANSCRIPTIONAL REPRESSOR GLAR"/>
    <property type="match status" value="1"/>
</dbReference>
<dbReference type="AlphaFoldDB" id="A0A4Z0NGC3"/>
<proteinExistence type="predicted"/>
<evidence type="ECO:0000256" key="3">
    <source>
        <dbReference type="ARBA" id="ARBA00023163"/>
    </source>
</evidence>
<dbReference type="SMART" id="SM00895">
    <property type="entry name" value="FCD"/>
    <property type="match status" value="1"/>
</dbReference>
<feature type="domain" description="HTH gntR-type" evidence="5">
    <location>
        <begin position="29"/>
        <end position="96"/>
    </location>
</feature>
<organism evidence="6 7">
    <name type="scientific">Methylobacterium nonmethylotrophicum</name>
    <dbReference type="NCBI Taxonomy" id="1141884"/>
    <lineage>
        <taxon>Bacteria</taxon>
        <taxon>Pseudomonadati</taxon>
        <taxon>Pseudomonadota</taxon>
        <taxon>Alphaproteobacteria</taxon>
        <taxon>Hyphomicrobiales</taxon>
        <taxon>Methylobacteriaceae</taxon>
        <taxon>Methylobacterium</taxon>
    </lineage>
</organism>
<keyword evidence="1" id="KW-0805">Transcription regulation</keyword>
<dbReference type="PANTHER" id="PTHR43537">
    <property type="entry name" value="TRANSCRIPTIONAL REGULATOR, GNTR FAMILY"/>
    <property type="match status" value="1"/>
</dbReference>
<dbReference type="InterPro" id="IPR000524">
    <property type="entry name" value="Tscrpt_reg_HTH_GntR"/>
</dbReference>
<evidence type="ECO:0000256" key="4">
    <source>
        <dbReference type="SAM" id="MobiDB-lite"/>
    </source>
</evidence>
<comment type="caution">
    <text evidence="6">The sequence shown here is derived from an EMBL/GenBank/DDBJ whole genome shotgun (WGS) entry which is preliminary data.</text>
</comment>
<dbReference type="SUPFAM" id="SSF48008">
    <property type="entry name" value="GntR ligand-binding domain-like"/>
    <property type="match status" value="1"/>
</dbReference>